<feature type="region of interest" description="Disordered" evidence="1">
    <location>
        <begin position="20"/>
        <end position="88"/>
    </location>
</feature>
<sequence length="88" mass="9652">MPRVDTPRRSGAETLKSAFHEATHDVITHLGTPWPPGDAVQFTGPGSRQPTRPSGELETGSLDKQPEEGKGTREKKEEGRVKATKQEF</sequence>
<organism evidence="2 3">
    <name type="scientific">Saguinus oedipus</name>
    <name type="common">Cotton-top tamarin</name>
    <name type="synonym">Oedipomidas oedipus</name>
    <dbReference type="NCBI Taxonomy" id="9490"/>
    <lineage>
        <taxon>Eukaryota</taxon>
        <taxon>Metazoa</taxon>
        <taxon>Chordata</taxon>
        <taxon>Craniata</taxon>
        <taxon>Vertebrata</taxon>
        <taxon>Euteleostomi</taxon>
        <taxon>Mammalia</taxon>
        <taxon>Eutheria</taxon>
        <taxon>Euarchontoglires</taxon>
        <taxon>Primates</taxon>
        <taxon>Haplorrhini</taxon>
        <taxon>Platyrrhini</taxon>
        <taxon>Cebidae</taxon>
        <taxon>Callitrichinae</taxon>
        <taxon>Saguinus</taxon>
    </lineage>
</organism>
<keyword evidence="3" id="KW-1185">Reference proteome</keyword>
<proteinExistence type="predicted"/>
<name>A0ABQ9T9Z8_SAGOE</name>
<evidence type="ECO:0000313" key="3">
    <source>
        <dbReference type="Proteomes" id="UP001266305"/>
    </source>
</evidence>
<gene>
    <name evidence="2" type="ORF">P7K49_040921</name>
</gene>
<evidence type="ECO:0000256" key="1">
    <source>
        <dbReference type="SAM" id="MobiDB-lite"/>
    </source>
</evidence>
<reference evidence="2 3" key="1">
    <citation type="submission" date="2023-05" db="EMBL/GenBank/DDBJ databases">
        <title>B98-5 Cell Line De Novo Hybrid Assembly: An Optical Mapping Approach.</title>
        <authorList>
            <person name="Kananen K."/>
            <person name="Auerbach J.A."/>
            <person name="Kautto E."/>
            <person name="Blachly J.S."/>
        </authorList>
    </citation>
    <scope>NUCLEOTIDE SEQUENCE [LARGE SCALE GENOMIC DNA]</scope>
    <source>
        <strain evidence="2">B95-8</strain>
        <tissue evidence="2">Cell line</tissue>
    </source>
</reference>
<evidence type="ECO:0000313" key="2">
    <source>
        <dbReference type="EMBL" id="KAK2081549.1"/>
    </source>
</evidence>
<protein>
    <submittedName>
        <fullName evidence="2">Uncharacterized protein</fullName>
    </submittedName>
</protein>
<dbReference type="Proteomes" id="UP001266305">
    <property type="component" value="Unassembled WGS sequence"/>
</dbReference>
<comment type="caution">
    <text evidence="2">The sequence shown here is derived from an EMBL/GenBank/DDBJ whole genome shotgun (WGS) entry which is preliminary data.</text>
</comment>
<dbReference type="EMBL" id="JASSZA010000206">
    <property type="protein sequence ID" value="KAK2081549.1"/>
    <property type="molecule type" value="Genomic_DNA"/>
</dbReference>
<feature type="compositionally biased region" description="Basic and acidic residues" evidence="1">
    <location>
        <begin position="64"/>
        <end position="88"/>
    </location>
</feature>
<accession>A0ABQ9T9Z8</accession>